<dbReference type="EMBL" id="JAAMOB010000005">
    <property type="protein sequence ID" value="KAF4113756.1"/>
    <property type="molecule type" value="Genomic_DNA"/>
</dbReference>
<dbReference type="PANTHER" id="PTHR11505">
    <property type="entry name" value="L1 TRANSPOSABLE ELEMENT-RELATED"/>
    <property type="match status" value="1"/>
</dbReference>
<gene>
    <name evidence="2" type="ORF">G5714_006301</name>
</gene>
<dbReference type="Gene3D" id="3.30.70.1820">
    <property type="entry name" value="L1 transposable element, RRM domain"/>
    <property type="match status" value="1"/>
</dbReference>
<reference evidence="2 3" key="1">
    <citation type="submission" date="2020-04" db="EMBL/GenBank/DDBJ databases">
        <title>Chromosome-level genome assembly of a cyprinid fish Onychostoma macrolepis by integration of Nanopore Sequencing, Bionano and Hi-C technology.</title>
        <authorList>
            <person name="Wang D."/>
        </authorList>
    </citation>
    <scope>NUCLEOTIDE SEQUENCE [LARGE SCALE GENOMIC DNA]</scope>
    <source>
        <strain evidence="2">SWU-2019</strain>
        <tissue evidence="2">Muscle</tissue>
    </source>
</reference>
<evidence type="ECO:0000256" key="1">
    <source>
        <dbReference type="SAM" id="Coils"/>
    </source>
</evidence>
<name>A0A7J6D3F9_9TELE</name>
<dbReference type="AlphaFoldDB" id="A0A7J6D3F9"/>
<dbReference type="Proteomes" id="UP000579812">
    <property type="component" value="Unassembled WGS sequence"/>
</dbReference>
<dbReference type="InterPro" id="IPR004244">
    <property type="entry name" value="Transposase_22"/>
</dbReference>
<proteinExistence type="predicted"/>
<evidence type="ECO:0000313" key="3">
    <source>
        <dbReference type="Proteomes" id="UP000579812"/>
    </source>
</evidence>
<protein>
    <submittedName>
        <fullName evidence="2">Uncharacterized protein</fullName>
    </submittedName>
</protein>
<organism evidence="2 3">
    <name type="scientific">Onychostoma macrolepis</name>
    <dbReference type="NCBI Taxonomy" id="369639"/>
    <lineage>
        <taxon>Eukaryota</taxon>
        <taxon>Metazoa</taxon>
        <taxon>Chordata</taxon>
        <taxon>Craniata</taxon>
        <taxon>Vertebrata</taxon>
        <taxon>Euteleostomi</taxon>
        <taxon>Actinopterygii</taxon>
        <taxon>Neopterygii</taxon>
        <taxon>Teleostei</taxon>
        <taxon>Ostariophysi</taxon>
        <taxon>Cypriniformes</taxon>
        <taxon>Cyprinidae</taxon>
        <taxon>Acrossocheilinae</taxon>
        <taxon>Onychostoma</taxon>
    </lineage>
</organism>
<comment type="caution">
    <text evidence="2">The sequence shown here is derived from an EMBL/GenBank/DDBJ whole genome shotgun (WGS) entry which is preliminary data.</text>
</comment>
<keyword evidence="1" id="KW-0175">Coiled coil</keyword>
<feature type="coiled-coil region" evidence="1">
    <location>
        <begin position="187"/>
        <end position="242"/>
    </location>
</feature>
<accession>A0A7J6D3F9</accession>
<sequence length="387" mass="44778">MSSTPVGILTVIPEDSQTILYSQHLDVMNTAIILEDGLHAVKTSQRSVLDRRTWTEENVPEVPPESRDCRIVRDNEKGGTVFKLWSQMEGSHLPQKRHCRRLKQLEPTQAHNGDTHLHRASDHDYNLNALAEACDEEEIEDMMVETAKTRYDHTPLPSPNPKKVRTKAKDKAKQTYELTNEVIFGGIQTLIKRFDEQDQQLKKIEKAMEENAHAVKENKEDIGELKKEVADLRKENISLRQQCLEHARYKRRWDLRLIGLPEKETEDTRETVIGILTPVIPWSVEKLRQSVDTVHRLGRRNDAATNKLPRSVIIQFAMRTVRDEVWIKSSEARVCKEMNIQLKENFSKEDCEARAKLWPKVQEARKNGKRAFLKEGYVLIDGLRVDP</sequence>
<keyword evidence="3" id="KW-1185">Reference proteome</keyword>
<evidence type="ECO:0000313" key="2">
    <source>
        <dbReference type="EMBL" id="KAF4113756.1"/>
    </source>
</evidence>